<dbReference type="AlphaFoldDB" id="A0A834X6V1"/>
<keyword evidence="3" id="KW-1185">Reference proteome</keyword>
<accession>A0A834X6V1</accession>
<organism evidence="2 3">
    <name type="scientific">Senna tora</name>
    <dbReference type="NCBI Taxonomy" id="362788"/>
    <lineage>
        <taxon>Eukaryota</taxon>
        <taxon>Viridiplantae</taxon>
        <taxon>Streptophyta</taxon>
        <taxon>Embryophyta</taxon>
        <taxon>Tracheophyta</taxon>
        <taxon>Spermatophyta</taxon>
        <taxon>Magnoliopsida</taxon>
        <taxon>eudicotyledons</taxon>
        <taxon>Gunneridae</taxon>
        <taxon>Pentapetalae</taxon>
        <taxon>rosids</taxon>
        <taxon>fabids</taxon>
        <taxon>Fabales</taxon>
        <taxon>Fabaceae</taxon>
        <taxon>Caesalpinioideae</taxon>
        <taxon>Cassia clade</taxon>
        <taxon>Senna</taxon>
    </lineage>
</organism>
<dbReference type="Pfam" id="PF13456">
    <property type="entry name" value="RVT_3"/>
    <property type="match status" value="1"/>
</dbReference>
<dbReference type="CDD" id="cd06222">
    <property type="entry name" value="RNase_H_like"/>
    <property type="match status" value="1"/>
</dbReference>
<dbReference type="GO" id="GO:0003676">
    <property type="term" value="F:nucleic acid binding"/>
    <property type="evidence" value="ECO:0007669"/>
    <property type="project" value="InterPro"/>
</dbReference>
<dbReference type="InterPro" id="IPR053151">
    <property type="entry name" value="RNase_H-like"/>
</dbReference>
<name>A0A834X6V1_9FABA</name>
<keyword evidence="2" id="KW-0695">RNA-directed DNA polymerase</keyword>
<feature type="domain" description="RNase H type-1" evidence="1">
    <location>
        <begin position="314"/>
        <end position="420"/>
    </location>
</feature>
<dbReference type="GO" id="GO:0003964">
    <property type="term" value="F:RNA-directed DNA polymerase activity"/>
    <property type="evidence" value="ECO:0007669"/>
    <property type="project" value="UniProtKB-KW"/>
</dbReference>
<proteinExistence type="predicted"/>
<dbReference type="GO" id="GO:0004523">
    <property type="term" value="F:RNA-DNA hybrid ribonuclease activity"/>
    <property type="evidence" value="ECO:0007669"/>
    <property type="project" value="InterPro"/>
</dbReference>
<keyword evidence="2" id="KW-0548">Nucleotidyltransferase</keyword>
<gene>
    <name evidence="2" type="ORF">G2W53_007467</name>
</gene>
<keyword evidence="2" id="KW-0808">Transferase</keyword>
<evidence type="ECO:0000259" key="1">
    <source>
        <dbReference type="Pfam" id="PF13456"/>
    </source>
</evidence>
<dbReference type="InterPro" id="IPR012337">
    <property type="entry name" value="RNaseH-like_sf"/>
</dbReference>
<protein>
    <submittedName>
        <fullName evidence="2">Reverse transcriptase</fullName>
    </submittedName>
</protein>
<dbReference type="Proteomes" id="UP000634136">
    <property type="component" value="Unassembled WGS sequence"/>
</dbReference>
<evidence type="ECO:0000313" key="2">
    <source>
        <dbReference type="EMBL" id="KAF7838985.1"/>
    </source>
</evidence>
<dbReference type="InterPro" id="IPR044730">
    <property type="entry name" value="RNase_H-like_dom_plant"/>
</dbReference>
<dbReference type="InterPro" id="IPR002156">
    <property type="entry name" value="RNaseH_domain"/>
</dbReference>
<dbReference type="Gene3D" id="3.30.420.10">
    <property type="entry name" value="Ribonuclease H-like superfamily/Ribonuclease H"/>
    <property type="match status" value="1"/>
</dbReference>
<sequence>MWLNAGDRNTKYFHRKASQRKEHNSIRRLKDNGGGWHFEEHEIVHILNSHFQDIFSASTLENVEEKGAIWRVGNGSRIHIWEYRWLPYNTCGRVLSERLPNNSCSLVSNLIDHDTHLWDKEIFCSMFLPVEATEILSIPLSWSNMEDKLIWPLEKHNNFSVRSAYHFIHENCMRLLASASTCGISWYKIWCLSVSPKAVWLHSPLGFHPAVNSVDEFYDWLFDRLAKENLEILGWIVVVCWEICFCRNELVFSATHYLPMTLASHAYNFLVEFHSSNPKPNVISVSRIVKWKPPLGSHFKLNVDAARFSVSEWTLGIAIRNSIGQLMLSAAPRISAPPDPTLAEALALRWGLQLATHLGFQEIEVETDCLSLVNIWNDGSNASTLHLIMQDCKNLSHSFQHFQLGHTCRDGNRLAHYIVKDYHNPVSVICFDSFPNSVLSIVQDDVLGSDL</sequence>
<dbReference type="PANTHER" id="PTHR47723">
    <property type="entry name" value="OS05G0353850 PROTEIN"/>
    <property type="match status" value="1"/>
</dbReference>
<evidence type="ECO:0000313" key="3">
    <source>
        <dbReference type="Proteomes" id="UP000634136"/>
    </source>
</evidence>
<comment type="caution">
    <text evidence="2">The sequence shown here is derived from an EMBL/GenBank/DDBJ whole genome shotgun (WGS) entry which is preliminary data.</text>
</comment>
<dbReference type="OrthoDB" id="1428630at2759"/>
<dbReference type="SUPFAM" id="SSF53098">
    <property type="entry name" value="Ribonuclease H-like"/>
    <property type="match status" value="1"/>
</dbReference>
<dbReference type="InterPro" id="IPR036397">
    <property type="entry name" value="RNaseH_sf"/>
</dbReference>
<dbReference type="EMBL" id="JAAIUW010000003">
    <property type="protein sequence ID" value="KAF7838985.1"/>
    <property type="molecule type" value="Genomic_DNA"/>
</dbReference>
<reference evidence="2" key="1">
    <citation type="submission" date="2020-09" db="EMBL/GenBank/DDBJ databases">
        <title>Genome-Enabled Discovery of Anthraquinone Biosynthesis in Senna tora.</title>
        <authorList>
            <person name="Kang S.-H."/>
            <person name="Pandey R.P."/>
            <person name="Lee C.-M."/>
            <person name="Sim J.-S."/>
            <person name="Jeong J.-T."/>
            <person name="Choi B.-S."/>
            <person name="Jung M."/>
            <person name="Ginzburg D."/>
            <person name="Zhao K."/>
            <person name="Won S.Y."/>
            <person name="Oh T.-J."/>
            <person name="Yu Y."/>
            <person name="Kim N.-H."/>
            <person name="Lee O.R."/>
            <person name="Lee T.-H."/>
            <person name="Bashyal P."/>
            <person name="Kim T.-S."/>
            <person name="Lee W.-H."/>
            <person name="Kawkins C."/>
            <person name="Kim C.-K."/>
            <person name="Kim J.S."/>
            <person name="Ahn B.O."/>
            <person name="Rhee S.Y."/>
            <person name="Sohng J.K."/>
        </authorList>
    </citation>
    <scope>NUCLEOTIDE SEQUENCE</scope>
    <source>
        <tissue evidence="2">Leaf</tissue>
    </source>
</reference>
<dbReference type="PANTHER" id="PTHR47723:SF21">
    <property type="entry name" value="POLYNUCLEOTIDYL TRANSFERASE, RIBONUCLEASE H-LIKE SUPERFAMILY PROTEIN"/>
    <property type="match status" value="1"/>
</dbReference>